<feature type="region of interest" description="Disordered" evidence="1">
    <location>
        <begin position="212"/>
        <end position="275"/>
    </location>
</feature>
<dbReference type="Proteomes" id="UP000827092">
    <property type="component" value="Unassembled WGS sequence"/>
</dbReference>
<feature type="region of interest" description="Disordered" evidence="1">
    <location>
        <begin position="70"/>
        <end position="102"/>
    </location>
</feature>
<sequence>MLSNHVSCYYVVTSVTFYHSATVEISQSRSVHAVEHDPCCPDPTKLSAEDCKAVHYGLCSPLLKLPSFTVPPAQTTSAPSSPGTPKKTSSTPSSPVTPKGTAPAISELLGATTPPVRNPTTINSPVLHRSASPIFASPVTSPTVTQTMMSTPSAVVSNSNSASTSAMDVEMLDPVTLLACDLEDQLQSLVSTFVAQDKVRLAARKKAEISPVGYKSGPISNQTTPVSNKSISPIKKYDKKIKDDRSSGDESPSSLCSETSQTSKQNGLTKLMTSPKGVNVINDPLLKELRKYSPETHSERNPFSFDQINKQLNVFTAHFEENLQDRSSSPSFKSATLPTLKPSPEYQQTGVKAQITKFASKEKDAYQNSPTNSLDRRQITKPKPAIQEPFSLALTQQPSGPLSLDALQELLQKSQEKLARETAELETQPKQATMFQSSRATSVPYIEAKTVELLQPVTNFGEEKFVPFYVNEACKDHNDFTPSTAPIPSQSMLYHQQTFSKPGQDYVQSAVDYAKTRIQSVQQGIGRASEDTRPRPAKNGHLVSDAKSKWETNIQQDYLVTDIDNESFQRGSHKRTLSMEGLLDVPSPSIPHPKLTTAQKQHIKERSLSPTDRHSHVPIRPFLTKGSVAERVLLFECCPDRALERTASGNKSKQNLISTWRPGNSDVQNKTQDKTTSHLLMRGLSSYTHGNRLEEGARFSFYTLVFRAAFNFMDYGFSWIMAL</sequence>
<keyword evidence="3" id="KW-1185">Reference proteome</keyword>
<gene>
    <name evidence="2" type="ORF">JTE90_004566</name>
</gene>
<evidence type="ECO:0000313" key="2">
    <source>
        <dbReference type="EMBL" id="KAG8184394.1"/>
    </source>
</evidence>
<evidence type="ECO:0000313" key="3">
    <source>
        <dbReference type="Proteomes" id="UP000827092"/>
    </source>
</evidence>
<feature type="region of interest" description="Disordered" evidence="1">
    <location>
        <begin position="322"/>
        <end position="344"/>
    </location>
</feature>
<organism evidence="2 3">
    <name type="scientific">Oedothorax gibbosus</name>
    <dbReference type="NCBI Taxonomy" id="931172"/>
    <lineage>
        <taxon>Eukaryota</taxon>
        <taxon>Metazoa</taxon>
        <taxon>Ecdysozoa</taxon>
        <taxon>Arthropoda</taxon>
        <taxon>Chelicerata</taxon>
        <taxon>Arachnida</taxon>
        <taxon>Araneae</taxon>
        <taxon>Araneomorphae</taxon>
        <taxon>Entelegynae</taxon>
        <taxon>Araneoidea</taxon>
        <taxon>Linyphiidae</taxon>
        <taxon>Erigoninae</taxon>
        <taxon>Oedothorax</taxon>
    </lineage>
</organism>
<name>A0AAV6UJU3_9ARAC</name>
<feature type="compositionally biased region" description="Low complexity" evidence="1">
    <location>
        <begin position="70"/>
        <end position="101"/>
    </location>
</feature>
<reference evidence="2 3" key="1">
    <citation type="journal article" date="2022" name="Nat. Ecol. Evol.">
        <title>A masculinizing supergene underlies an exaggerated male reproductive morph in a spider.</title>
        <authorList>
            <person name="Hendrickx F."/>
            <person name="De Corte Z."/>
            <person name="Sonet G."/>
            <person name="Van Belleghem S.M."/>
            <person name="Kostlbacher S."/>
            <person name="Vangestel C."/>
        </authorList>
    </citation>
    <scope>NUCLEOTIDE SEQUENCE [LARGE SCALE GENOMIC DNA]</scope>
    <source>
        <strain evidence="2">W744_W776</strain>
    </source>
</reference>
<feature type="compositionally biased region" description="Polar residues" evidence="1">
    <location>
        <begin position="325"/>
        <end position="337"/>
    </location>
</feature>
<proteinExistence type="predicted"/>
<feature type="region of interest" description="Disordered" evidence="1">
    <location>
        <begin position="654"/>
        <end position="674"/>
    </location>
</feature>
<feature type="compositionally biased region" description="Polar residues" evidence="1">
    <location>
        <begin position="218"/>
        <end position="228"/>
    </location>
</feature>
<evidence type="ECO:0000256" key="1">
    <source>
        <dbReference type="SAM" id="MobiDB-lite"/>
    </source>
</evidence>
<dbReference type="EMBL" id="JAFNEN010000374">
    <property type="protein sequence ID" value="KAG8184394.1"/>
    <property type="molecule type" value="Genomic_DNA"/>
</dbReference>
<feature type="compositionally biased region" description="Polar residues" evidence="1">
    <location>
        <begin position="654"/>
        <end position="670"/>
    </location>
</feature>
<protein>
    <submittedName>
        <fullName evidence="2">Uncharacterized protein</fullName>
    </submittedName>
</protein>
<accession>A0AAV6UJU3</accession>
<feature type="compositionally biased region" description="Polar residues" evidence="1">
    <location>
        <begin position="249"/>
        <end position="272"/>
    </location>
</feature>
<comment type="caution">
    <text evidence="2">The sequence shown here is derived from an EMBL/GenBank/DDBJ whole genome shotgun (WGS) entry which is preliminary data.</text>
</comment>
<feature type="region of interest" description="Disordered" evidence="1">
    <location>
        <begin position="523"/>
        <end position="542"/>
    </location>
</feature>
<dbReference type="AlphaFoldDB" id="A0AAV6UJU3"/>